<dbReference type="AlphaFoldDB" id="A0A8B8KIF6"/>
<evidence type="ECO:0000313" key="3">
    <source>
        <dbReference type="Proteomes" id="UP000694853"/>
    </source>
</evidence>
<feature type="domain" description="Reverse transcriptase" evidence="2">
    <location>
        <begin position="1"/>
        <end position="134"/>
    </location>
</feature>
<dbReference type="GeneID" id="113855296"/>
<protein>
    <submittedName>
        <fullName evidence="4">Uncharacterized protein LOC113855296</fullName>
    </submittedName>
</protein>
<keyword evidence="3" id="KW-1185">Reference proteome</keyword>
<keyword evidence="1" id="KW-0511">Multifunctional enzyme</keyword>
<dbReference type="Gene3D" id="3.30.70.270">
    <property type="match status" value="2"/>
</dbReference>
<dbReference type="InterPro" id="IPR043128">
    <property type="entry name" value="Rev_trsase/Diguanyl_cyclase"/>
</dbReference>
<sequence length="443" mass="51599">MDQLRGAKVFSKIDLKPGYHQIQVMDKDIPKTTFRIRYSHYEYIVMPFGVTNTPAMFMDYMNRIFRPFLDWFVVVFINDILIYSSSPKEHAEYLRTVLGILKEKQLYAKLSKSVLQWERPKTTIEIRSFIGLVGYYWRFIEGFAKIAAPLTQLTRRDQPFVWTKECEQSFNELKQRLTSSPMLILPDTSWSFEVYCDASYQGLGCDNTIFMELGKANVVADEISRNVIQAFSLRVSETLLVEQFRDLNLHVDLSLEKISCSQIVITDSFLCQGRVYVPRDAKLKRVSLEEGHKGSLNIHPDVTRMHQDLKQMFWWPGIKREIAKTVKNHDVVWVIVDRLTKSAHFLLINMTYSLEKLAELYIRDIVRCGTSIEGKEVDSEVHWAVSNILRKYILDLSHVIEPDVVEIRDDLSIEVPTARIEELKGKSIWLVKVVWDLVTRDAT</sequence>
<accession>A0A8B8KIF6</accession>
<dbReference type="PANTHER" id="PTHR37984">
    <property type="entry name" value="PROTEIN CBG26694"/>
    <property type="match status" value="1"/>
</dbReference>
<dbReference type="SUPFAM" id="SSF56672">
    <property type="entry name" value="DNA/RNA polymerases"/>
    <property type="match status" value="1"/>
</dbReference>
<gene>
    <name evidence="4" type="primary">LOC113855296</name>
</gene>
<dbReference type="FunFam" id="3.30.70.270:FF:000020">
    <property type="entry name" value="Transposon Tf2-6 polyprotein-like Protein"/>
    <property type="match status" value="1"/>
</dbReference>
<dbReference type="GO" id="GO:0003824">
    <property type="term" value="F:catalytic activity"/>
    <property type="evidence" value="ECO:0007669"/>
    <property type="project" value="UniProtKB-KW"/>
</dbReference>
<dbReference type="Pfam" id="PF17919">
    <property type="entry name" value="RT_RNaseH_2"/>
    <property type="match status" value="1"/>
</dbReference>
<proteinExistence type="predicted"/>
<dbReference type="Gene3D" id="1.10.340.70">
    <property type="match status" value="1"/>
</dbReference>
<dbReference type="KEGG" id="aprc:113855296"/>
<dbReference type="InterPro" id="IPR041588">
    <property type="entry name" value="Integrase_H2C2"/>
</dbReference>
<dbReference type="RefSeq" id="XP_027342684.1">
    <property type="nucleotide sequence ID" value="XM_027486883.1"/>
</dbReference>
<dbReference type="Pfam" id="PF00078">
    <property type="entry name" value="RVT_1"/>
    <property type="match status" value="1"/>
</dbReference>
<dbReference type="Gene3D" id="3.10.10.10">
    <property type="entry name" value="HIV Type 1 Reverse Transcriptase, subunit A, domain 1"/>
    <property type="match status" value="1"/>
</dbReference>
<dbReference type="Proteomes" id="UP000694853">
    <property type="component" value="Unplaced"/>
</dbReference>
<dbReference type="InterPro" id="IPR000477">
    <property type="entry name" value="RT_dom"/>
</dbReference>
<evidence type="ECO:0000259" key="2">
    <source>
        <dbReference type="PROSITE" id="PS50878"/>
    </source>
</evidence>
<reference evidence="3" key="1">
    <citation type="journal article" date="2019" name="Toxins">
        <title>Detection of Abrin-Like and Prepropulchellin-Like Toxin Genes and Transcripts Using Whole Genome Sequencing and Full-Length Transcript Sequencing of Abrus precatorius.</title>
        <authorList>
            <person name="Hovde B.T."/>
            <person name="Daligault H.E."/>
            <person name="Hanschen E.R."/>
            <person name="Kunde Y.A."/>
            <person name="Johnson M.B."/>
            <person name="Starkenburg S.R."/>
            <person name="Johnson S.L."/>
        </authorList>
    </citation>
    <scope>NUCLEOTIDE SEQUENCE [LARGE SCALE GENOMIC DNA]</scope>
</reference>
<dbReference type="PANTHER" id="PTHR37984:SF5">
    <property type="entry name" value="PROTEIN NYNRIN-LIKE"/>
    <property type="match status" value="1"/>
</dbReference>
<dbReference type="InterPro" id="IPR043502">
    <property type="entry name" value="DNA/RNA_pol_sf"/>
</dbReference>
<dbReference type="InterPro" id="IPR050951">
    <property type="entry name" value="Retrovirus_Pol_polyprotein"/>
</dbReference>
<dbReference type="Pfam" id="PF17921">
    <property type="entry name" value="Integrase_H2C2"/>
    <property type="match status" value="1"/>
</dbReference>
<reference evidence="4" key="2">
    <citation type="submission" date="2025-08" db="UniProtKB">
        <authorList>
            <consortium name="RefSeq"/>
        </authorList>
    </citation>
    <scope>IDENTIFICATION</scope>
    <source>
        <tissue evidence="4">Young leaves</tissue>
    </source>
</reference>
<dbReference type="CDD" id="cd01647">
    <property type="entry name" value="RT_LTR"/>
    <property type="match status" value="1"/>
</dbReference>
<dbReference type="OrthoDB" id="1701144at2759"/>
<organism evidence="3 4">
    <name type="scientific">Abrus precatorius</name>
    <name type="common">Indian licorice</name>
    <name type="synonym">Glycine abrus</name>
    <dbReference type="NCBI Taxonomy" id="3816"/>
    <lineage>
        <taxon>Eukaryota</taxon>
        <taxon>Viridiplantae</taxon>
        <taxon>Streptophyta</taxon>
        <taxon>Embryophyta</taxon>
        <taxon>Tracheophyta</taxon>
        <taxon>Spermatophyta</taxon>
        <taxon>Magnoliopsida</taxon>
        <taxon>eudicotyledons</taxon>
        <taxon>Gunneridae</taxon>
        <taxon>Pentapetalae</taxon>
        <taxon>rosids</taxon>
        <taxon>fabids</taxon>
        <taxon>Fabales</taxon>
        <taxon>Fabaceae</taxon>
        <taxon>Papilionoideae</taxon>
        <taxon>50 kb inversion clade</taxon>
        <taxon>NPAAA clade</taxon>
        <taxon>indigoferoid/millettioid clade</taxon>
        <taxon>Abreae</taxon>
        <taxon>Abrus</taxon>
    </lineage>
</organism>
<evidence type="ECO:0000256" key="1">
    <source>
        <dbReference type="ARBA" id="ARBA00023268"/>
    </source>
</evidence>
<dbReference type="InterPro" id="IPR041577">
    <property type="entry name" value="RT_RNaseH_2"/>
</dbReference>
<dbReference type="PROSITE" id="PS50878">
    <property type="entry name" value="RT_POL"/>
    <property type="match status" value="1"/>
</dbReference>
<name>A0A8B8KIF6_ABRPR</name>
<evidence type="ECO:0000313" key="4">
    <source>
        <dbReference type="RefSeq" id="XP_027342684.1"/>
    </source>
</evidence>